<dbReference type="Gene3D" id="3.30.70.1430">
    <property type="entry name" value="Multidrug efflux transporter AcrB pore domain"/>
    <property type="match status" value="2"/>
</dbReference>
<dbReference type="Gene3D" id="3.30.70.1320">
    <property type="entry name" value="Multidrug efflux transporter AcrB pore domain like"/>
    <property type="match status" value="1"/>
</dbReference>
<feature type="transmembrane region" description="Helical" evidence="1">
    <location>
        <begin position="533"/>
        <end position="551"/>
    </location>
</feature>
<evidence type="ECO:0000313" key="3">
    <source>
        <dbReference type="Proteomes" id="UP000477680"/>
    </source>
</evidence>
<feature type="transmembrane region" description="Helical" evidence="1">
    <location>
        <begin position="923"/>
        <end position="944"/>
    </location>
</feature>
<organism evidence="2 3">
    <name type="scientific">Kineobactrum salinum</name>
    <dbReference type="NCBI Taxonomy" id="2708301"/>
    <lineage>
        <taxon>Bacteria</taxon>
        <taxon>Pseudomonadati</taxon>
        <taxon>Pseudomonadota</taxon>
        <taxon>Gammaproteobacteria</taxon>
        <taxon>Cellvibrionales</taxon>
        <taxon>Halieaceae</taxon>
        <taxon>Kineobactrum</taxon>
    </lineage>
</organism>
<dbReference type="PANTHER" id="PTHR32063">
    <property type="match status" value="1"/>
</dbReference>
<dbReference type="PANTHER" id="PTHR32063:SF33">
    <property type="entry name" value="RND SUPERFAMILY EFFLUX PUMP PERMEASE COMPONENT"/>
    <property type="match status" value="1"/>
</dbReference>
<dbReference type="Gene3D" id="3.30.70.1440">
    <property type="entry name" value="Multidrug efflux transporter AcrB pore domain"/>
    <property type="match status" value="1"/>
</dbReference>
<name>A0A6C0U3Z9_9GAMM</name>
<dbReference type="InterPro" id="IPR001036">
    <property type="entry name" value="Acrflvin-R"/>
</dbReference>
<feature type="transmembrane region" description="Helical" evidence="1">
    <location>
        <begin position="23"/>
        <end position="40"/>
    </location>
</feature>
<dbReference type="GO" id="GO:0005886">
    <property type="term" value="C:plasma membrane"/>
    <property type="evidence" value="ECO:0007669"/>
    <property type="project" value="TreeGrafter"/>
</dbReference>
<feature type="transmembrane region" description="Helical" evidence="1">
    <location>
        <begin position="393"/>
        <end position="417"/>
    </location>
</feature>
<dbReference type="Proteomes" id="UP000477680">
    <property type="component" value="Chromosome"/>
</dbReference>
<evidence type="ECO:0000256" key="1">
    <source>
        <dbReference type="SAM" id="Phobius"/>
    </source>
</evidence>
<dbReference type="Gene3D" id="3.30.2090.10">
    <property type="entry name" value="Multidrug efflux transporter AcrB TolC docking domain, DN and DC subdomains"/>
    <property type="match status" value="2"/>
</dbReference>
<evidence type="ECO:0000313" key="2">
    <source>
        <dbReference type="EMBL" id="QIB66668.1"/>
    </source>
</evidence>
<protein>
    <submittedName>
        <fullName evidence="2">Efflux RND transporter permease subunit</fullName>
    </submittedName>
</protein>
<proteinExistence type="predicted"/>
<dbReference type="PRINTS" id="PR00702">
    <property type="entry name" value="ACRIFLAVINRP"/>
</dbReference>
<dbReference type="SUPFAM" id="SSF82866">
    <property type="entry name" value="Multidrug efflux transporter AcrB transmembrane domain"/>
    <property type="match status" value="2"/>
</dbReference>
<dbReference type="AlphaFoldDB" id="A0A6C0U3Z9"/>
<reference evidence="2 3" key="1">
    <citation type="submission" date="2020-02" db="EMBL/GenBank/DDBJ databases">
        <title>Genome sequencing for Kineobactrum sp. M2.</title>
        <authorList>
            <person name="Park S.-J."/>
        </authorList>
    </citation>
    <scope>NUCLEOTIDE SEQUENCE [LARGE SCALE GENOMIC DNA]</scope>
    <source>
        <strain evidence="2 3">M2</strain>
    </source>
</reference>
<dbReference type="SUPFAM" id="SSF82693">
    <property type="entry name" value="Multidrug efflux transporter AcrB pore domain, PN1, PN2, PC1 and PC2 subdomains"/>
    <property type="match status" value="1"/>
</dbReference>
<dbReference type="InterPro" id="IPR027463">
    <property type="entry name" value="AcrB_DN_DC_subdom"/>
</dbReference>
<gene>
    <name evidence="2" type="ORF">G3T16_15970</name>
</gene>
<feature type="transmembrane region" description="Helical" evidence="1">
    <location>
        <begin position="892"/>
        <end position="911"/>
    </location>
</feature>
<feature type="transmembrane region" description="Helical" evidence="1">
    <location>
        <begin position="437"/>
        <end position="456"/>
    </location>
</feature>
<dbReference type="KEGG" id="kim:G3T16_15970"/>
<feature type="transmembrane region" description="Helical" evidence="1">
    <location>
        <begin position="338"/>
        <end position="360"/>
    </location>
</feature>
<sequence length="1048" mass="114085">MPSAPTEQAGAHSLIGSFTRHPLAANLLMILLILAGFWAIRQLTVQLNPGQPATTVEVLLSWPGAAAEDIEKLVTQPVEYQLRGLQNLRSMTSTTQDSSTRLELQFVAGTNMGEALDRVKQQFDQARDLPPDLEPAAIRLAERLETIAAILLSGPGPLAELIPLAHQIERELMARGADHVEFRGIPKEEIAIQIDSQTLFELGVPLHEIAAQILANSRDMAAGSVGGGQLTRQLRSLDQRRSSQGFATLPVSLGEDGPLTYLGNIALIERRQQDDQRLLYHDGEAAIMIRLRRSPGSDVMEQADILRQWHAERAPVLAQQGIEATVWLEVWRFARDTLMLVVNNGISGMFLVVATLFLFLNTRVAAWVTLGIPISFLGALAVFYFLGGSINFISLIGAVMALGIVVDDAIVVGEHALARFENGASPEDAAALGARRMFAPVLASSLTTLAAFLPLLVIEDAFIREIPLLMVCVIIASLVECFLIMPGHLRHSFARMRQRRPGRFRQRFDQGFKNLVERRFLPFISVALDNRRAVLGFAIGAFVVALALLVSGRVKTELSMQVEFEFADVHLQFAPGVTQADKNEVLGELEQALLDTNEALGGDVIVTHIRNSNWAQLEQQARSGSQYAAIEVELVSPERRAVTLQEFTDAWRQRVSPDPRVEIMEFSSGEDSWPDLQLYLSGGDLPTLKAAAEDLGRSLASYPGIINVFDDLPYGSEQWLFQLTTEGRAAGLTSSGIGRQLQAAFHGERIQLFTENDTELEVRVSLPAEERLQAGGIDQLPITTPSGAVLPLASVASMSAQRGIERINHRNGLRVVNVYANINRRINTPMAVIADLEANVIPALVQRYGISYGLGERSDEEAQVLADMLLGAIMALLLIYLILAWMFASWSWPLAVMVAIPLGLTGALAGLQIMDLNLGSMAIMGLFTLTGVIINDSIILITAYKGHKEAGLDSDAAMLQACRERLRPVLLTSVTTTLGLAPMMLESSPMGEAMAPLAVVICFGLLYGTTLILVTIPALLSLLDRRRAVATTGITSPDELPATLPEGL</sequence>
<feature type="transmembrane region" description="Helical" evidence="1">
    <location>
        <begin position="366"/>
        <end position="386"/>
    </location>
</feature>
<accession>A0A6C0U3Z9</accession>
<dbReference type="EMBL" id="CP048711">
    <property type="protein sequence ID" value="QIB66668.1"/>
    <property type="molecule type" value="Genomic_DNA"/>
</dbReference>
<dbReference type="GO" id="GO:0042910">
    <property type="term" value="F:xenobiotic transmembrane transporter activity"/>
    <property type="evidence" value="ECO:0007669"/>
    <property type="project" value="TreeGrafter"/>
</dbReference>
<feature type="transmembrane region" description="Helical" evidence="1">
    <location>
        <begin position="864"/>
        <end position="886"/>
    </location>
</feature>
<dbReference type="Pfam" id="PF00873">
    <property type="entry name" value="ACR_tran"/>
    <property type="match status" value="1"/>
</dbReference>
<feature type="transmembrane region" description="Helical" evidence="1">
    <location>
        <begin position="468"/>
        <end position="489"/>
    </location>
</feature>
<dbReference type="Gene3D" id="1.20.1640.10">
    <property type="entry name" value="Multidrug efflux transporter AcrB transmembrane domain"/>
    <property type="match status" value="2"/>
</dbReference>
<dbReference type="SUPFAM" id="SSF82714">
    <property type="entry name" value="Multidrug efflux transporter AcrB TolC docking domain, DN and DC subdomains"/>
    <property type="match status" value="2"/>
</dbReference>
<keyword evidence="3" id="KW-1185">Reference proteome</keyword>
<keyword evidence="1" id="KW-0812">Transmembrane</keyword>
<keyword evidence="1" id="KW-1133">Transmembrane helix</keyword>
<dbReference type="RefSeq" id="WP_163496102.1">
    <property type="nucleotide sequence ID" value="NZ_CP048711.1"/>
</dbReference>
<keyword evidence="1" id="KW-0472">Membrane</keyword>
<feature type="transmembrane region" description="Helical" evidence="1">
    <location>
        <begin position="993"/>
        <end position="1020"/>
    </location>
</feature>